<comment type="caution">
    <text evidence="3">The sequence shown here is derived from an EMBL/GenBank/DDBJ whole genome shotgun (WGS) entry which is preliminary data.</text>
</comment>
<dbReference type="GO" id="GO:0008080">
    <property type="term" value="F:N-acetyltransferase activity"/>
    <property type="evidence" value="ECO:0007669"/>
    <property type="project" value="InterPro"/>
</dbReference>
<dbReference type="PROSITE" id="PS51186">
    <property type="entry name" value="GNAT"/>
    <property type="match status" value="1"/>
</dbReference>
<keyword evidence="1" id="KW-0808">Transferase</keyword>
<evidence type="ECO:0000259" key="2">
    <source>
        <dbReference type="PROSITE" id="PS51186"/>
    </source>
</evidence>
<protein>
    <submittedName>
        <fullName evidence="3">GNAT family N-acetyltransferase</fullName>
    </submittedName>
</protein>
<dbReference type="InterPro" id="IPR050769">
    <property type="entry name" value="NAT_camello-type"/>
</dbReference>
<dbReference type="SUPFAM" id="SSF55729">
    <property type="entry name" value="Acyl-CoA N-acyltransferases (Nat)"/>
    <property type="match status" value="1"/>
</dbReference>
<dbReference type="PANTHER" id="PTHR13947">
    <property type="entry name" value="GNAT FAMILY N-ACETYLTRANSFERASE"/>
    <property type="match status" value="1"/>
</dbReference>
<dbReference type="PANTHER" id="PTHR13947:SF37">
    <property type="entry name" value="LD18367P"/>
    <property type="match status" value="1"/>
</dbReference>
<dbReference type="EMBL" id="JAFGIX010000069">
    <property type="protein sequence ID" value="MBN1574198.1"/>
    <property type="molecule type" value="Genomic_DNA"/>
</dbReference>
<organism evidence="3 4">
    <name type="scientific">Candidatus Zymogenus saltonus</name>
    <dbReference type="NCBI Taxonomy" id="2844893"/>
    <lineage>
        <taxon>Bacteria</taxon>
        <taxon>Deltaproteobacteria</taxon>
        <taxon>Candidatus Zymogenia</taxon>
        <taxon>Candidatus Zymogeniales</taxon>
        <taxon>Candidatus Zymogenaceae</taxon>
        <taxon>Candidatus Zymogenus</taxon>
    </lineage>
</organism>
<feature type="domain" description="N-acetyltransferase" evidence="2">
    <location>
        <begin position="6"/>
        <end position="162"/>
    </location>
</feature>
<proteinExistence type="predicted"/>
<reference evidence="3" key="2">
    <citation type="submission" date="2021-01" db="EMBL/GenBank/DDBJ databases">
        <authorList>
            <person name="Hahn C.R."/>
            <person name="Youssef N.H."/>
            <person name="Elshahed M."/>
        </authorList>
    </citation>
    <scope>NUCLEOTIDE SEQUENCE</scope>
    <source>
        <strain evidence="3">Zod_Metabat.24</strain>
    </source>
</reference>
<accession>A0A9D8KHF9</accession>
<dbReference type="InterPro" id="IPR016181">
    <property type="entry name" value="Acyl_CoA_acyltransferase"/>
</dbReference>
<evidence type="ECO:0000313" key="4">
    <source>
        <dbReference type="Proteomes" id="UP000809273"/>
    </source>
</evidence>
<dbReference type="InterPro" id="IPR000182">
    <property type="entry name" value="GNAT_dom"/>
</dbReference>
<sequence>MKAQSVTIRPYKTGDARAVIGIMREVFIDEYGWTTAFLREAVRTLRKMLMTMIPVSELFLVCESREGLCGVMFLKVGEEDSAFIRWLAVKRGYRGRGIGRILLEAALEFSREAGYESVKLITVGQLHEAMELYRCAGFIEVGQKETVLWDMEMNVHYMEIRL</sequence>
<dbReference type="AlphaFoldDB" id="A0A9D8KHF9"/>
<dbReference type="Proteomes" id="UP000809273">
    <property type="component" value="Unassembled WGS sequence"/>
</dbReference>
<gene>
    <name evidence="3" type="ORF">JW984_13455</name>
</gene>
<evidence type="ECO:0000313" key="3">
    <source>
        <dbReference type="EMBL" id="MBN1574198.1"/>
    </source>
</evidence>
<evidence type="ECO:0000256" key="1">
    <source>
        <dbReference type="ARBA" id="ARBA00022679"/>
    </source>
</evidence>
<name>A0A9D8KHF9_9DELT</name>
<reference evidence="3" key="1">
    <citation type="journal article" date="2021" name="Environ. Microbiol.">
        <title>Genomic characterization of three novel Desulfobacterota classes expand the metabolic and phylogenetic diversity of the phylum.</title>
        <authorList>
            <person name="Murphy C.L."/>
            <person name="Biggerstaff J."/>
            <person name="Eichhorn A."/>
            <person name="Ewing E."/>
            <person name="Shahan R."/>
            <person name="Soriano D."/>
            <person name="Stewart S."/>
            <person name="VanMol K."/>
            <person name="Walker R."/>
            <person name="Walters P."/>
            <person name="Elshahed M.S."/>
            <person name="Youssef N.H."/>
        </authorList>
    </citation>
    <scope>NUCLEOTIDE SEQUENCE</scope>
    <source>
        <strain evidence="3">Zod_Metabat.24</strain>
    </source>
</reference>
<dbReference type="Pfam" id="PF00583">
    <property type="entry name" value="Acetyltransf_1"/>
    <property type="match status" value="1"/>
</dbReference>
<dbReference type="Gene3D" id="3.40.630.30">
    <property type="match status" value="1"/>
</dbReference>